<comment type="caution">
    <text evidence="2">The sequence shown here is derived from an EMBL/GenBank/DDBJ whole genome shotgun (WGS) entry which is preliminary data.</text>
</comment>
<feature type="compositionally biased region" description="Basic and acidic residues" evidence="1">
    <location>
        <begin position="9"/>
        <end position="20"/>
    </location>
</feature>
<feature type="region of interest" description="Disordered" evidence="1">
    <location>
        <begin position="1"/>
        <end position="20"/>
    </location>
</feature>
<name>A0A8S9J0A4_BRACR</name>
<reference evidence="2" key="1">
    <citation type="submission" date="2019-12" db="EMBL/GenBank/DDBJ databases">
        <title>Genome sequencing and annotation of Brassica cretica.</title>
        <authorList>
            <person name="Studholme D.J."/>
            <person name="Sarris P.F."/>
        </authorList>
    </citation>
    <scope>NUCLEOTIDE SEQUENCE</scope>
    <source>
        <strain evidence="2">PFS-102/07</strain>
        <tissue evidence="2">Leaf</tissue>
    </source>
</reference>
<dbReference type="EMBL" id="QGKY02001015">
    <property type="protein sequence ID" value="KAF2574756.1"/>
    <property type="molecule type" value="Genomic_DNA"/>
</dbReference>
<proteinExistence type="predicted"/>
<evidence type="ECO:0000256" key="1">
    <source>
        <dbReference type="SAM" id="MobiDB-lite"/>
    </source>
</evidence>
<accession>A0A8S9J0A4</accession>
<organism evidence="2">
    <name type="scientific">Brassica cretica</name>
    <name type="common">Mustard</name>
    <dbReference type="NCBI Taxonomy" id="69181"/>
    <lineage>
        <taxon>Eukaryota</taxon>
        <taxon>Viridiplantae</taxon>
        <taxon>Streptophyta</taxon>
        <taxon>Embryophyta</taxon>
        <taxon>Tracheophyta</taxon>
        <taxon>Spermatophyta</taxon>
        <taxon>Magnoliopsida</taxon>
        <taxon>eudicotyledons</taxon>
        <taxon>Gunneridae</taxon>
        <taxon>Pentapetalae</taxon>
        <taxon>rosids</taxon>
        <taxon>malvids</taxon>
        <taxon>Brassicales</taxon>
        <taxon>Brassicaceae</taxon>
        <taxon>Brassiceae</taxon>
        <taxon>Brassica</taxon>
    </lineage>
</organism>
<gene>
    <name evidence="2" type="ORF">F2Q70_00003263</name>
</gene>
<evidence type="ECO:0000313" key="2">
    <source>
        <dbReference type="EMBL" id="KAF2574756.1"/>
    </source>
</evidence>
<sequence>MKRGFLGSSKKEHADSRTICKSTREESIDTLQAASIDSVNQASNDTNQLVSDNTVHHDAVHHGIVHHDTVHPDTIHQGTVHLDIVHRGTVHLDIIHPASIDHVHPPSIDTVHPPSIDTVHPSLIDTIHPSSIDTVHPDTIYLDTVHHDTVHLGTVHPDIVHPVKNDTTCGEIEKIEVLILKGAVIPEVITVAEMNDFDLSQEWYDWVGQDSYQGLPHPDPRNHIEELEDLVSRSEQNEVSEYHMLWKIFPYSISGDAF</sequence>
<dbReference type="AlphaFoldDB" id="A0A8S9J0A4"/>
<protein>
    <submittedName>
        <fullName evidence="2">Uncharacterized protein</fullName>
    </submittedName>
</protein>